<accession>A0A1J4KZW2</accession>
<feature type="compositionally biased region" description="Low complexity" evidence="2">
    <location>
        <begin position="1639"/>
        <end position="1648"/>
    </location>
</feature>
<dbReference type="PANTHER" id="PTHR23159">
    <property type="entry name" value="CENTROSOMAL PROTEIN 2"/>
    <property type="match status" value="1"/>
</dbReference>
<evidence type="ECO:0000256" key="1">
    <source>
        <dbReference type="SAM" id="Coils"/>
    </source>
</evidence>
<feature type="coiled-coil region" evidence="1">
    <location>
        <begin position="1341"/>
        <end position="1368"/>
    </location>
</feature>
<protein>
    <submittedName>
        <fullName evidence="3">Uncharacterized protein</fullName>
    </submittedName>
</protein>
<feature type="compositionally biased region" description="Basic and acidic residues" evidence="2">
    <location>
        <begin position="1651"/>
        <end position="1668"/>
    </location>
</feature>
<feature type="coiled-coil region" evidence="1">
    <location>
        <begin position="38"/>
        <end position="65"/>
    </location>
</feature>
<proteinExistence type="predicted"/>
<reference evidence="3" key="1">
    <citation type="submission" date="2016-10" db="EMBL/GenBank/DDBJ databases">
        <authorList>
            <person name="Benchimol M."/>
            <person name="Almeida L.G."/>
            <person name="Vasconcelos A.T."/>
            <person name="Perreira-Neves A."/>
            <person name="Rosa I.A."/>
            <person name="Tasca T."/>
            <person name="Bogo M.R."/>
            <person name="de Souza W."/>
        </authorList>
    </citation>
    <scope>NUCLEOTIDE SEQUENCE [LARGE SCALE GENOMIC DNA]</scope>
    <source>
        <strain evidence="3">K</strain>
    </source>
</reference>
<dbReference type="EMBL" id="MLAK01000080">
    <property type="protein sequence ID" value="OHT16690.1"/>
    <property type="molecule type" value="Genomic_DNA"/>
</dbReference>
<dbReference type="Proteomes" id="UP000179807">
    <property type="component" value="Unassembled WGS sequence"/>
</dbReference>
<keyword evidence="1" id="KW-0175">Coiled coil</keyword>
<feature type="coiled-coil region" evidence="1">
    <location>
        <begin position="594"/>
        <end position="662"/>
    </location>
</feature>
<name>A0A1J4KZW2_9EUKA</name>
<evidence type="ECO:0000313" key="4">
    <source>
        <dbReference type="Proteomes" id="UP000179807"/>
    </source>
</evidence>
<feature type="coiled-coil region" evidence="1">
    <location>
        <begin position="962"/>
        <end position="993"/>
    </location>
</feature>
<feature type="coiled-coil region" evidence="1">
    <location>
        <begin position="335"/>
        <end position="414"/>
    </location>
</feature>
<feature type="coiled-coil region" evidence="1">
    <location>
        <begin position="1463"/>
        <end position="1518"/>
    </location>
</feature>
<organism evidence="3 4">
    <name type="scientific">Tritrichomonas foetus</name>
    <dbReference type="NCBI Taxonomy" id="1144522"/>
    <lineage>
        <taxon>Eukaryota</taxon>
        <taxon>Metamonada</taxon>
        <taxon>Parabasalia</taxon>
        <taxon>Tritrichomonadida</taxon>
        <taxon>Tritrichomonadidae</taxon>
        <taxon>Tritrichomonas</taxon>
    </lineage>
</organism>
<evidence type="ECO:0000256" key="2">
    <source>
        <dbReference type="SAM" id="MobiDB-lite"/>
    </source>
</evidence>
<feature type="region of interest" description="Disordered" evidence="2">
    <location>
        <begin position="1629"/>
        <end position="1668"/>
    </location>
</feature>
<evidence type="ECO:0000313" key="3">
    <source>
        <dbReference type="EMBL" id="OHT16690.1"/>
    </source>
</evidence>
<gene>
    <name evidence="3" type="ORF">TRFO_41626</name>
</gene>
<comment type="caution">
    <text evidence="3">The sequence shown here is derived from an EMBL/GenBank/DDBJ whole genome shotgun (WGS) entry which is preliminary data.</text>
</comment>
<feature type="coiled-coil region" evidence="1">
    <location>
        <begin position="698"/>
        <end position="725"/>
    </location>
</feature>
<dbReference type="PANTHER" id="PTHR23159:SF31">
    <property type="entry name" value="CENTROSOME-ASSOCIATED PROTEIN CEP250 ISOFORM X1"/>
    <property type="match status" value="1"/>
</dbReference>
<keyword evidence="4" id="KW-1185">Reference proteome</keyword>
<feature type="coiled-coil region" evidence="1">
    <location>
        <begin position="1017"/>
        <end position="1121"/>
    </location>
</feature>
<dbReference type="GeneID" id="94848595"/>
<sequence>MKKKGIQQPFDNENSEGAAFTLNLNDQSSASVSPNEDIIELQKENSNIWKELEKLKKDIEQIENNQYENDDDVKFKLDIESTEYSEIQNEIHDMTSKLNISKSNIDSISYSIKCIKHEIKKLISNHENTKSQVSFTLEEPNQPNFDEVYEEIGNLKSRFAQDLENINKQLELIREAQNSFINASTLDLLLGNNNSESSPEILSPVFIEKLHDQVNQLITNNSDMTKSMKCINHELVKQQKFINDLKMQSLVMERSVTAIIPEDSSSEGSKEIDTRISDIEQRLIDIEKQSMNEVLDKIQNEINNIKASNDKDGVPFMMEVSDVSDKPNNFEEILDDKINDLKSEFENRCRELEEQIETFQEAQNNFVDKDAVNLLLGDNEIDEDQVRNLISTNIEQLQNEIDEVKNDPRTLKHERDVRCLKHETKKLKLKLSQQKKIAKENSGIPFKLESDSFEDSIPQLQNVIQQLKDEIEDIRTDQLQVVQNQSMQIPMNDLFQEQFEKYNKTINKLQTDMHQLKKKSNNQPTNDSTMISTAQTEIDELRDEITRMKDNLAKNGNDMPIQITMDDYTNLSTGEIDDINHDISQLRSLLNSSISETKTKLEYLENMIDQIKQNNNYSDMPLKIELNDNSDSSMNNEIMSEINDMKKTLNHLTEKVNGLQTQTLSINETIEQINNKANDEASFTPYKIEINDNDISINNEIINEMADMKKAFNDLVEKVEEIQNSTNQSIEQFNNKFNEEPSFAPYKIELNDSDSSIHETIADIQDHTQKTSNDVQDLRKTVENLLNTVNHLIDINDRNHSDVPLKIELHDSDDYERVDVNEFSNLKNMINLSSSKSNEIQKAIDEIRKDLYEIKDAQQKGVTISLENNSDYLSDDKEELIKNFINQEIANSVRNTINENNEKIYSSIKCIKFEVKKLKKNIHEIEANQALNVEERNLVLESDSDSYQNKNEQYFTDFNNKLNYITQNFDKLNEEIKELKQSKNNNVLQLELTGGDSSSSINESEHALSNKHNSLAIDNILHSIEDLNNKIINIQNDIENTNERQSNNLNLTLDVHEDNYATLDEIDSIKDYINKLQEKVENLEAEQQQLNNDKIEAIVPISNMDELFAALNDRINTLESEITNNKLSINHLKSNLSYLSPPQQEKEVRIIHQQDDGIHLIPGINDSTLAEILDRLNSFDASLNELNKLKDTISSQQAKLAEQEKFINRMNDSTSAIPINFDNPEEIENIKNDLEKMNESIDKLEKQSFATSPSSYKQKTELRLVQEYDEAGIHLIPDVNDDSISEIISHLNQLTTRVEEYEKSFKYTIENLKQEIEDNLNAHNENATFKLTDNSSSASQIDDIKENIENLKYEITDLKKHVEEIEKHPNHIQVIREMDERGIRLIPNVNDATVSELQDKVKSLEFKLSTATTPIPSTTAAETYQNPFAGDEAQIEKLHNSMKSITQTVNQQTAYIKKHKAKIGALQSSFNEAQEVIKHLKEEVEGNSQKVNLQNKYIQKHNKEISTIKNELSTLREDGMSSGSDIDNKTRSLIKKNAREIAKMKESLNIITETEAKVDEMQTELAKMKGTNFEDFDIMKMMSQNKDADVSTFVKALAEKLMNTEKMIESIQHDTKMLKKEVFPNDKMPTSQKVMVIGSPSKIKSPSIRSNQEKRKSGTVKHEPLNFD</sequence>
<dbReference type="Gene3D" id="1.10.287.1490">
    <property type="match status" value="1"/>
</dbReference>
<feature type="coiled-coil region" evidence="1">
    <location>
        <begin position="450"/>
        <end position="558"/>
    </location>
</feature>
<dbReference type="VEuPathDB" id="TrichDB:TRFO_41626"/>
<feature type="coiled-coil region" evidence="1">
    <location>
        <begin position="1544"/>
        <end position="1614"/>
    </location>
</feature>
<dbReference type="RefSeq" id="XP_068369826.1">
    <property type="nucleotide sequence ID" value="XM_068513891.1"/>
</dbReference>